<dbReference type="EMBL" id="LXSQ01000002">
    <property type="protein sequence ID" value="OAM45035.1"/>
    <property type="molecule type" value="Genomic_DNA"/>
</dbReference>
<gene>
    <name evidence="1" type="ORF">A7Q00_00440</name>
</gene>
<proteinExistence type="predicted"/>
<name>A0A1B6W1X2_9NEIS</name>
<reference evidence="2" key="1">
    <citation type="submission" date="2016-05" db="EMBL/GenBank/DDBJ databases">
        <title>Draft genome of Corynebacterium afermentans subsp. afermentans LCDC 88199T.</title>
        <authorList>
            <person name="Bernier A.-M."/>
            <person name="Bernard K."/>
        </authorList>
    </citation>
    <scope>NUCLEOTIDE SEQUENCE [LARGE SCALE GENOMIC DNA]</scope>
    <source>
        <strain evidence="2">NML130454</strain>
    </source>
</reference>
<keyword evidence="2" id="KW-1185">Reference proteome</keyword>
<evidence type="ECO:0000313" key="1">
    <source>
        <dbReference type="EMBL" id="OAM45035.1"/>
    </source>
</evidence>
<organism evidence="1 2">
    <name type="scientific">Eikenella halliae</name>
    <dbReference type="NCBI Taxonomy" id="1795832"/>
    <lineage>
        <taxon>Bacteria</taxon>
        <taxon>Pseudomonadati</taxon>
        <taxon>Pseudomonadota</taxon>
        <taxon>Betaproteobacteria</taxon>
        <taxon>Neisseriales</taxon>
        <taxon>Neisseriaceae</taxon>
        <taxon>Eikenella</taxon>
    </lineage>
</organism>
<sequence>MADDILLIRKDIKDISILKGEYLDLIPVFNLNGKNEFLAFDIKNLIFNCVNWEKSSFEPWPPERKIKEWEHPRGQIFYKPVIYKSKIPNDVEIFRIMEWPDTNIVISEIFKNKLLKLDFNHNFLKFLNIELV</sequence>
<accession>A0A1B6W1X2</accession>
<dbReference type="RefSeq" id="WP_064088689.1">
    <property type="nucleotide sequence ID" value="NZ_LXSQ01000002.1"/>
</dbReference>
<evidence type="ECO:0000313" key="2">
    <source>
        <dbReference type="Proteomes" id="UP000077726"/>
    </source>
</evidence>
<dbReference type="AlphaFoldDB" id="A0A1B6W1X2"/>
<comment type="caution">
    <text evidence="1">The sequence shown here is derived from an EMBL/GenBank/DDBJ whole genome shotgun (WGS) entry which is preliminary data.</text>
</comment>
<dbReference type="OrthoDB" id="1078678at2"/>
<dbReference type="Proteomes" id="UP000077726">
    <property type="component" value="Unassembled WGS sequence"/>
</dbReference>
<protein>
    <submittedName>
        <fullName evidence="1">Uncharacterized protein</fullName>
    </submittedName>
</protein>